<dbReference type="AlphaFoldDB" id="A0A5B0NSQ2"/>
<organism evidence="3 4">
    <name type="scientific">Puccinia graminis f. sp. tritici</name>
    <dbReference type="NCBI Taxonomy" id="56615"/>
    <lineage>
        <taxon>Eukaryota</taxon>
        <taxon>Fungi</taxon>
        <taxon>Dikarya</taxon>
        <taxon>Basidiomycota</taxon>
        <taxon>Pucciniomycotina</taxon>
        <taxon>Pucciniomycetes</taxon>
        <taxon>Pucciniales</taxon>
        <taxon>Pucciniaceae</taxon>
        <taxon>Puccinia</taxon>
    </lineage>
</organism>
<protein>
    <submittedName>
        <fullName evidence="3">Uncharacterized protein</fullName>
    </submittedName>
</protein>
<dbReference type="EMBL" id="VSWC01000092">
    <property type="protein sequence ID" value="KAA1091180.1"/>
    <property type="molecule type" value="Genomic_DNA"/>
</dbReference>
<gene>
    <name evidence="3" type="ORF">PGT21_027819</name>
    <name evidence="2" type="ORF">PGTUg99_018981</name>
</gene>
<evidence type="ECO:0000313" key="4">
    <source>
        <dbReference type="Proteomes" id="UP000324748"/>
    </source>
</evidence>
<dbReference type="Proteomes" id="UP000325313">
    <property type="component" value="Unassembled WGS sequence"/>
</dbReference>
<keyword evidence="4" id="KW-1185">Reference proteome</keyword>
<evidence type="ECO:0000256" key="1">
    <source>
        <dbReference type="SAM" id="SignalP"/>
    </source>
</evidence>
<proteinExistence type="predicted"/>
<evidence type="ECO:0000313" key="5">
    <source>
        <dbReference type="Proteomes" id="UP000325313"/>
    </source>
</evidence>
<evidence type="ECO:0000313" key="2">
    <source>
        <dbReference type="EMBL" id="KAA1075829.1"/>
    </source>
</evidence>
<accession>A0A5B0NSQ2</accession>
<dbReference type="Proteomes" id="UP000324748">
    <property type="component" value="Unassembled WGS sequence"/>
</dbReference>
<reference evidence="4 5" key="1">
    <citation type="submission" date="2019-05" db="EMBL/GenBank/DDBJ databases">
        <title>Emergence of the Ug99 lineage of the wheat stem rust pathogen through somatic hybridization.</title>
        <authorList>
            <person name="Li F."/>
            <person name="Upadhyaya N.M."/>
            <person name="Sperschneider J."/>
            <person name="Matny O."/>
            <person name="Nguyen-Phuc H."/>
            <person name="Mago R."/>
            <person name="Raley C."/>
            <person name="Miller M.E."/>
            <person name="Silverstein K.A.T."/>
            <person name="Henningsen E."/>
            <person name="Hirsch C.D."/>
            <person name="Visser B."/>
            <person name="Pretorius Z.A."/>
            <person name="Steffenson B.J."/>
            <person name="Schwessinger B."/>
            <person name="Dodds P.N."/>
            <person name="Figueroa M."/>
        </authorList>
    </citation>
    <scope>NUCLEOTIDE SEQUENCE [LARGE SCALE GENOMIC DNA]</scope>
    <source>
        <strain evidence="3">21-0</strain>
        <strain evidence="2 5">Ug99</strain>
    </source>
</reference>
<name>A0A5B0NSQ2_PUCGR</name>
<dbReference type="EMBL" id="VDEP01000471">
    <property type="protein sequence ID" value="KAA1075829.1"/>
    <property type="molecule type" value="Genomic_DNA"/>
</dbReference>
<evidence type="ECO:0000313" key="3">
    <source>
        <dbReference type="EMBL" id="KAA1091180.1"/>
    </source>
</evidence>
<sequence length="92" mass="10973">MKHVWPTTSLLLIGLLEVFKMCATAAHQCQMPNICCPGRKPEPYHHDTTTAWINGYKIRYHIFRCNCCDENWREEKWRIKEKNPLDLIDWSP</sequence>
<feature type="signal peptide" evidence="1">
    <location>
        <begin position="1"/>
        <end position="26"/>
    </location>
</feature>
<feature type="chain" id="PRO_5036137541" evidence="1">
    <location>
        <begin position="27"/>
        <end position="92"/>
    </location>
</feature>
<comment type="caution">
    <text evidence="3">The sequence shown here is derived from an EMBL/GenBank/DDBJ whole genome shotgun (WGS) entry which is preliminary data.</text>
</comment>
<keyword evidence="1" id="KW-0732">Signal</keyword>